<feature type="compositionally biased region" description="Pro residues" evidence="1">
    <location>
        <begin position="62"/>
        <end position="89"/>
    </location>
</feature>
<evidence type="ECO:0000256" key="1">
    <source>
        <dbReference type="SAM" id="MobiDB-lite"/>
    </source>
</evidence>
<dbReference type="RefSeq" id="WP_197988479.1">
    <property type="nucleotide sequence ID" value="NZ_JACYXC010000001.1"/>
</dbReference>
<dbReference type="EMBL" id="JACYXC010000001">
    <property type="protein sequence ID" value="MBH5334836.1"/>
    <property type="molecule type" value="Genomic_DNA"/>
</dbReference>
<keyword evidence="2" id="KW-0472">Membrane</keyword>
<keyword evidence="2" id="KW-0812">Transmembrane</keyword>
<feature type="region of interest" description="Disordered" evidence="1">
    <location>
        <begin position="1"/>
        <end position="117"/>
    </location>
</feature>
<organism evidence="3 4">
    <name type="scientific">Streptomyces pactum</name>
    <dbReference type="NCBI Taxonomy" id="68249"/>
    <lineage>
        <taxon>Bacteria</taxon>
        <taxon>Bacillati</taxon>
        <taxon>Actinomycetota</taxon>
        <taxon>Actinomycetes</taxon>
        <taxon>Kitasatosporales</taxon>
        <taxon>Streptomycetaceae</taxon>
        <taxon>Streptomyces</taxon>
    </lineage>
</organism>
<feature type="transmembrane region" description="Helical" evidence="2">
    <location>
        <begin position="120"/>
        <end position="142"/>
    </location>
</feature>
<reference evidence="3 4" key="1">
    <citation type="submission" date="2020-09" db="EMBL/GenBank/DDBJ databases">
        <title>Biosynthesis of the nuclear factor of activated T cells inhibitor NFAT-133 and its congeners in Streptomyces pactum.</title>
        <authorList>
            <person name="Zhou W."/>
            <person name="Posri P."/>
            <person name="Abugrain M.E."/>
            <person name="Weisberg A.J."/>
            <person name="Chang J.H."/>
            <person name="Mahmud T."/>
        </authorList>
    </citation>
    <scope>NUCLEOTIDE SEQUENCE [LARGE SCALE GENOMIC DNA]</scope>
    <source>
        <strain evidence="3 4">ATCC 27456</strain>
    </source>
</reference>
<accession>A0ABS0NI13</accession>
<keyword evidence="4" id="KW-1185">Reference proteome</keyword>
<feature type="compositionally biased region" description="Low complexity" evidence="1">
    <location>
        <begin position="48"/>
        <end position="61"/>
    </location>
</feature>
<proteinExistence type="predicted"/>
<evidence type="ECO:0000313" key="3">
    <source>
        <dbReference type="EMBL" id="MBH5334836.1"/>
    </source>
</evidence>
<gene>
    <name evidence="3" type="ORF">IHE55_08520</name>
</gene>
<feature type="compositionally biased region" description="Low complexity" evidence="1">
    <location>
        <begin position="90"/>
        <end position="103"/>
    </location>
</feature>
<name>A0ABS0NI13_9ACTN</name>
<evidence type="ECO:0000256" key="2">
    <source>
        <dbReference type="SAM" id="Phobius"/>
    </source>
</evidence>
<feature type="compositionally biased region" description="Gly residues" evidence="1">
    <location>
        <begin position="18"/>
        <end position="29"/>
    </location>
</feature>
<evidence type="ECO:0000313" key="4">
    <source>
        <dbReference type="Proteomes" id="UP000807371"/>
    </source>
</evidence>
<comment type="caution">
    <text evidence="3">The sequence shown here is derived from an EMBL/GenBank/DDBJ whole genome shotgun (WGS) entry which is preliminary data.</text>
</comment>
<keyword evidence="2" id="KW-1133">Transmembrane helix</keyword>
<sequence length="356" mass="36404">MSSNQPGPYGQPPQPGPYGQGGASGGPGYGYPQQPAQPGPYGQPPQPGYHQQPTMAGQPGPYAQPQPPYGQPQPGAQPGPYGQPQPGAQPNPYAQPQQPGFSAPQPPGPPQGGGNRNKSIALAVGALVVVGAIIGGVVLLIGGDDDKKDDAKGKETTEVVVPGADGGKDGTTAPATPAVKMKLDTPQTLAGGWSRVGEGKNEDNMTEADKLAQKDIPGLEDPHPIAAEYNGSGADTGSKMQFNGSWGTVTDAPRAVDETFKLEHASVRLSSDPKIEPVGTPRQVSPAGFDGALMKCQEFKVSKSGMSVNFPVCIWADDHAIGEIAVVDASATSSKSIEEAADIAAKVRKDALVPAA</sequence>
<feature type="compositionally biased region" description="Pro residues" evidence="1">
    <location>
        <begin position="35"/>
        <end position="47"/>
    </location>
</feature>
<dbReference type="Proteomes" id="UP000807371">
    <property type="component" value="Unassembled WGS sequence"/>
</dbReference>
<protein>
    <submittedName>
        <fullName evidence="3">Uncharacterized protein</fullName>
    </submittedName>
</protein>